<feature type="non-terminal residue" evidence="4">
    <location>
        <position position="1"/>
    </location>
</feature>
<accession>A0AAD3DMW6</accession>
<keyword evidence="1" id="KW-0479">Metal-binding</keyword>
<evidence type="ECO:0000313" key="5">
    <source>
        <dbReference type="Proteomes" id="UP001054857"/>
    </source>
</evidence>
<dbReference type="PROSITE" id="PS50158">
    <property type="entry name" value="ZF_CCHC"/>
    <property type="match status" value="1"/>
</dbReference>
<dbReference type="InterPro" id="IPR001878">
    <property type="entry name" value="Znf_CCHC"/>
</dbReference>
<evidence type="ECO:0000313" key="4">
    <source>
        <dbReference type="EMBL" id="GFR42751.1"/>
    </source>
</evidence>
<protein>
    <recommendedName>
        <fullName evidence="3">CCHC-type domain-containing protein</fullName>
    </recommendedName>
</protein>
<feature type="region of interest" description="Disordered" evidence="2">
    <location>
        <begin position="49"/>
        <end position="128"/>
    </location>
</feature>
<dbReference type="EMBL" id="BMAR01000004">
    <property type="protein sequence ID" value="GFR42751.1"/>
    <property type="molecule type" value="Genomic_DNA"/>
</dbReference>
<dbReference type="SMART" id="SM00343">
    <property type="entry name" value="ZnF_C2HC"/>
    <property type="match status" value="1"/>
</dbReference>
<dbReference type="InterPro" id="IPR036875">
    <property type="entry name" value="Znf_CCHC_sf"/>
</dbReference>
<dbReference type="GO" id="GO:0008270">
    <property type="term" value="F:zinc ion binding"/>
    <property type="evidence" value="ECO:0007669"/>
    <property type="project" value="UniProtKB-KW"/>
</dbReference>
<dbReference type="AlphaFoldDB" id="A0AAD3DMW6"/>
<feature type="compositionally biased region" description="Basic and acidic residues" evidence="2">
    <location>
        <begin position="49"/>
        <end position="62"/>
    </location>
</feature>
<evidence type="ECO:0000256" key="1">
    <source>
        <dbReference type="PROSITE-ProRule" id="PRU00047"/>
    </source>
</evidence>
<name>A0AAD3DMW6_9CHLO</name>
<reference evidence="4 5" key="1">
    <citation type="journal article" date="2021" name="Sci. Rep.">
        <title>Genome sequencing of the multicellular alga Astrephomene provides insights into convergent evolution of germ-soma differentiation.</title>
        <authorList>
            <person name="Yamashita S."/>
            <person name="Yamamoto K."/>
            <person name="Matsuzaki R."/>
            <person name="Suzuki S."/>
            <person name="Yamaguchi H."/>
            <person name="Hirooka S."/>
            <person name="Minakuchi Y."/>
            <person name="Miyagishima S."/>
            <person name="Kawachi M."/>
            <person name="Toyoda A."/>
            <person name="Nozaki H."/>
        </authorList>
    </citation>
    <scope>NUCLEOTIDE SEQUENCE [LARGE SCALE GENOMIC DNA]</scope>
    <source>
        <strain evidence="4 5">NIES-4017</strain>
    </source>
</reference>
<gene>
    <name evidence="4" type="ORF">Agub_g3663</name>
</gene>
<dbReference type="SUPFAM" id="SSF57756">
    <property type="entry name" value="Retrovirus zinc finger-like domains"/>
    <property type="match status" value="1"/>
</dbReference>
<feature type="compositionally biased region" description="Low complexity" evidence="2">
    <location>
        <begin position="76"/>
        <end position="93"/>
    </location>
</feature>
<organism evidence="4 5">
    <name type="scientific">Astrephomene gubernaculifera</name>
    <dbReference type="NCBI Taxonomy" id="47775"/>
    <lineage>
        <taxon>Eukaryota</taxon>
        <taxon>Viridiplantae</taxon>
        <taxon>Chlorophyta</taxon>
        <taxon>core chlorophytes</taxon>
        <taxon>Chlorophyceae</taxon>
        <taxon>CS clade</taxon>
        <taxon>Chlamydomonadales</taxon>
        <taxon>Astrephomenaceae</taxon>
        <taxon>Astrephomene</taxon>
    </lineage>
</organism>
<keyword evidence="5" id="KW-1185">Reference proteome</keyword>
<evidence type="ECO:0000256" key="2">
    <source>
        <dbReference type="SAM" id="MobiDB-lite"/>
    </source>
</evidence>
<proteinExistence type="predicted"/>
<keyword evidence="1" id="KW-0862">Zinc</keyword>
<dbReference type="Proteomes" id="UP001054857">
    <property type="component" value="Unassembled WGS sequence"/>
</dbReference>
<keyword evidence="1" id="KW-0863">Zinc-finger</keyword>
<dbReference type="GO" id="GO:0003676">
    <property type="term" value="F:nucleic acid binding"/>
    <property type="evidence" value="ECO:0007669"/>
    <property type="project" value="InterPro"/>
</dbReference>
<sequence length="171" mass="18598">TPSETFWQFSQAVKGWKGAQAWVAEWLRENNVTAQEVDLERLMKDFIDRFDPKDGTTGKRSNDSWQQVNNAKRPRSSNGAATNPSNAAAAASGSGNGNGQANGKSTIPEAVARAATERPNESSDWWSPWKKGVRLTNKEKYDMMVRGDCRKCGQGGHVSAACPNGPAWAKG</sequence>
<evidence type="ECO:0000259" key="3">
    <source>
        <dbReference type="PROSITE" id="PS50158"/>
    </source>
</evidence>
<comment type="caution">
    <text evidence="4">The sequence shown here is derived from an EMBL/GenBank/DDBJ whole genome shotgun (WGS) entry which is preliminary data.</text>
</comment>
<feature type="domain" description="CCHC-type" evidence="3">
    <location>
        <begin position="149"/>
        <end position="164"/>
    </location>
</feature>